<gene>
    <name evidence="2" type="ORF">MSMAW_2923</name>
</gene>
<dbReference type="InterPro" id="IPR027417">
    <property type="entry name" value="P-loop_NTPase"/>
</dbReference>
<organism evidence="2 3">
    <name type="scientific">Methanosarcina mazei WWM610</name>
    <dbReference type="NCBI Taxonomy" id="1434117"/>
    <lineage>
        <taxon>Archaea</taxon>
        <taxon>Methanobacteriati</taxon>
        <taxon>Methanobacteriota</taxon>
        <taxon>Stenosarchaea group</taxon>
        <taxon>Methanomicrobia</taxon>
        <taxon>Methanosarcinales</taxon>
        <taxon>Methanosarcinaceae</taxon>
        <taxon>Methanosarcina</taxon>
    </lineage>
</organism>
<dbReference type="HOGENOM" id="CLU_006611_0_1_2"/>
<accession>A0A0E3PYY0</accession>
<protein>
    <submittedName>
        <fullName evidence="2">ATPase involved in DNA repair</fullName>
    </submittedName>
</protein>
<evidence type="ECO:0000313" key="3">
    <source>
        <dbReference type="Proteomes" id="UP000033058"/>
    </source>
</evidence>
<dbReference type="PANTHER" id="PTHR32182">
    <property type="entry name" value="DNA REPLICATION AND REPAIR PROTEIN RECF"/>
    <property type="match status" value="1"/>
</dbReference>
<evidence type="ECO:0000313" key="2">
    <source>
        <dbReference type="EMBL" id="AKB41914.1"/>
    </source>
</evidence>
<sequence>MIEYPRGSEWAKWDLHIHTPESIINGYGNSADVWEEFLTDLESLPEDFKVLGINDYLFLDGYERIKHEKEINGRLPNIKLILPVVEFRIQKFAGVEFRNTKRINMHVIFSDELNVETIKSQFLNALEQSYTLTPGLDPELWNGSITRKSLEDLGSKIKATVPKDQLSSYGSDLIEGFNNLNLNEKEILKVLKKRHYFKDKYLIAIGKTEWDLLQWSEGSISEKKNTINDAHLVFTSAESVEHYIKAKEKLKEQGVNYLLLDCSDAHTFSHNTRKKDRIGNCFNWIKANPTFEGLRQVVFEKFERIWIDEENPKKRYEKPFFSEIRIKTTNVFINSSVKFSGTVLPLNSNLVTIVGGRGTGKSVLLDAIAKTFNKTNMNERSKDILINKDNFIVTYQKPDGENIEYHIDDKNNLDYLHIYQGEVKEIVDPKNPAILDNEIKKLLNLPIEEDPLNLTEPEVERLINEIFVIKDWLNYVDNEGNLLNSIEFNQRKKKEKVDLIETITTNENRQLINQYIENLNEINNITGNVKKVQQILSEMEYFQNRMDIEIEKLNEDIDIQEDKIPFLNISIQIYRFRNYIQEKDKKVEELYQKNLKIDTKFKNAGIKIDVTSLLEQIEIYQSEINNYKNKINEIHFKIEEINNKFSKLSKLADLILQSHHKRITYIDDRWTQLKNGKKYWNSEQKNITEELLNDIQVKALEIFDSKEFFAQIYGHHCLNLRKFRGTQSQTQNERLEETFQIREQNDLLKLLKGEKVVNVDNVLLNLAELLDSDLFSKDGKREFLRILLLEKNRRKYWNVQTNSTYKGKEISHLSVGMRGTFYVCLKLATDPFIKPFVFDQPEDDLDNDFIMNSLVPIFKKIKKYRQVIIVTHNANLVVNADAEQVIVAKNEDEVLSYESGAIENPAIKEQICKILEGGKPAFTMREKKYGFVNI</sequence>
<dbReference type="EMBL" id="CP009509">
    <property type="protein sequence ID" value="AKB41914.1"/>
    <property type="molecule type" value="Genomic_DNA"/>
</dbReference>
<dbReference type="GO" id="GO:0000731">
    <property type="term" value="P:DNA synthesis involved in DNA repair"/>
    <property type="evidence" value="ECO:0007669"/>
    <property type="project" value="TreeGrafter"/>
</dbReference>
<dbReference type="PATRIC" id="fig|1434117.4.peg.3705"/>
<dbReference type="GeneID" id="24852720"/>
<proteinExistence type="predicted"/>
<dbReference type="NCBIfam" id="NF045780">
    <property type="entry name" value="TrlF_fam_ATP"/>
    <property type="match status" value="1"/>
</dbReference>
<dbReference type="GO" id="GO:0006302">
    <property type="term" value="P:double-strand break repair"/>
    <property type="evidence" value="ECO:0007669"/>
    <property type="project" value="TreeGrafter"/>
</dbReference>
<dbReference type="InterPro" id="IPR054787">
    <property type="entry name" value="TrlF_ATPase"/>
</dbReference>
<dbReference type="AlphaFoldDB" id="A0A0E3PYY0"/>
<dbReference type="RefSeq" id="WP_011033609.1">
    <property type="nucleotide sequence ID" value="NZ_CP009509.1"/>
</dbReference>
<feature type="coiled-coil region" evidence="1">
    <location>
        <begin position="610"/>
        <end position="644"/>
    </location>
</feature>
<reference evidence="2 3" key="1">
    <citation type="submission" date="2014-07" db="EMBL/GenBank/DDBJ databases">
        <title>Methanogenic archaea and the global carbon cycle.</title>
        <authorList>
            <person name="Henriksen J.R."/>
            <person name="Luke J."/>
            <person name="Reinhart S."/>
            <person name="Benedict M.N."/>
            <person name="Youngblut N.D."/>
            <person name="Metcalf M.E."/>
            <person name="Whitaker R.J."/>
            <person name="Metcalf W.W."/>
        </authorList>
    </citation>
    <scope>NUCLEOTIDE SEQUENCE [LARGE SCALE GENOMIC DNA]</scope>
    <source>
        <strain evidence="2 3">WWM610</strain>
    </source>
</reference>
<dbReference type="SUPFAM" id="SSF52540">
    <property type="entry name" value="P-loop containing nucleoside triphosphate hydrolases"/>
    <property type="match status" value="1"/>
</dbReference>
<dbReference type="Proteomes" id="UP000033058">
    <property type="component" value="Chromosome"/>
</dbReference>
<dbReference type="Gene3D" id="3.40.50.300">
    <property type="entry name" value="P-loop containing nucleotide triphosphate hydrolases"/>
    <property type="match status" value="2"/>
</dbReference>
<dbReference type="PANTHER" id="PTHR32182:SF22">
    <property type="entry name" value="ATP-DEPENDENT ENDONUCLEASE, OLD FAMILY-RELATED"/>
    <property type="match status" value="1"/>
</dbReference>
<keyword evidence="1" id="KW-0175">Coiled coil</keyword>
<name>A0A0E3PYY0_METMZ</name>
<evidence type="ECO:0000256" key="1">
    <source>
        <dbReference type="SAM" id="Coils"/>
    </source>
</evidence>